<keyword evidence="1" id="KW-0597">Phosphoprotein</keyword>
<protein>
    <submittedName>
        <fullName evidence="5">Transcriptional regulator, LytR/AlgR family</fullName>
    </submittedName>
</protein>
<dbReference type="SUPFAM" id="SSF52172">
    <property type="entry name" value="CheY-like"/>
    <property type="match status" value="1"/>
</dbReference>
<dbReference type="Gene3D" id="2.40.50.1020">
    <property type="entry name" value="LytTr DNA-binding domain"/>
    <property type="match status" value="1"/>
</dbReference>
<reference evidence="5 6" key="1">
    <citation type="journal article" date="2009" name="Appl. Environ. Microbiol.">
        <title>Three genomes from the phylum Acidobacteria provide insight into the lifestyles of these microorganisms in soils.</title>
        <authorList>
            <person name="Ward N.L."/>
            <person name="Challacombe J.F."/>
            <person name="Janssen P.H."/>
            <person name="Henrissat B."/>
            <person name="Coutinho P.M."/>
            <person name="Wu M."/>
            <person name="Xie G."/>
            <person name="Haft D.H."/>
            <person name="Sait M."/>
            <person name="Badger J."/>
            <person name="Barabote R.D."/>
            <person name="Bradley B."/>
            <person name="Brettin T.S."/>
            <person name="Brinkac L.M."/>
            <person name="Bruce D."/>
            <person name="Creasy T."/>
            <person name="Daugherty S.C."/>
            <person name="Davidsen T.M."/>
            <person name="DeBoy R.T."/>
            <person name="Detter J.C."/>
            <person name="Dodson R.J."/>
            <person name="Durkin A.S."/>
            <person name="Ganapathy A."/>
            <person name="Gwinn-Giglio M."/>
            <person name="Han C.S."/>
            <person name="Khouri H."/>
            <person name="Kiss H."/>
            <person name="Kothari S.P."/>
            <person name="Madupu R."/>
            <person name="Nelson K.E."/>
            <person name="Nelson W.C."/>
            <person name="Paulsen I."/>
            <person name="Penn K."/>
            <person name="Ren Q."/>
            <person name="Rosovitz M.J."/>
            <person name="Selengut J.D."/>
            <person name="Shrivastava S."/>
            <person name="Sullivan S.A."/>
            <person name="Tapia R."/>
            <person name="Thompson L.S."/>
            <person name="Watkins K.L."/>
            <person name="Yang Q."/>
            <person name="Yu C."/>
            <person name="Zafar N."/>
            <person name="Zhou L."/>
            <person name="Kuske C.R."/>
        </authorList>
    </citation>
    <scope>NUCLEOTIDE SEQUENCE [LARGE SCALE GENOMIC DNA]</scope>
    <source>
        <strain evidence="5 6">Ellin345</strain>
    </source>
</reference>
<dbReference type="eggNOG" id="COG3279">
    <property type="taxonomic scope" value="Bacteria"/>
</dbReference>
<dbReference type="EnsemblBacteria" id="ABF39425">
    <property type="protein sequence ID" value="ABF39425"/>
    <property type="gene ID" value="Acid345_0420"/>
</dbReference>
<evidence type="ECO:0000313" key="5">
    <source>
        <dbReference type="EMBL" id="ABF39425.1"/>
    </source>
</evidence>
<evidence type="ECO:0000313" key="6">
    <source>
        <dbReference type="Proteomes" id="UP000002432"/>
    </source>
</evidence>
<dbReference type="OrthoDB" id="9809318at2"/>
<dbReference type="KEGG" id="aba:Acid345_0420"/>
<dbReference type="GO" id="GO:0003677">
    <property type="term" value="F:DNA binding"/>
    <property type="evidence" value="ECO:0007669"/>
    <property type="project" value="InterPro"/>
</dbReference>
<accession>Q1IUM5</accession>
<dbReference type="InterPro" id="IPR001789">
    <property type="entry name" value="Sig_transdc_resp-reg_receiver"/>
</dbReference>
<feature type="domain" description="Response regulatory" evidence="3">
    <location>
        <begin position="64"/>
        <end position="177"/>
    </location>
</feature>
<dbReference type="InterPro" id="IPR046947">
    <property type="entry name" value="LytR-like"/>
</dbReference>
<feature type="domain" description="HTH LytTR-type" evidence="4">
    <location>
        <begin position="210"/>
        <end position="315"/>
    </location>
</feature>
<dbReference type="SMART" id="SM00448">
    <property type="entry name" value="REC"/>
    <property type="match status" value="1"/>
</dbReference>
<dbReference type="Proteomes" id="UP000002432">
    <property type="component" value="Chromosome"/>
</dbReference>
<keyword evidence="6" id="KW-1185">Reference proteome</keyword>
<feature type="compositionally biased region" description="Polar residues" evidence="2">
    <location>
        <begin position="11"/>
        <end position="21"/>
    </location>
</feature>
<proteinExistence type="predicted"/>
<gene>
    <name evidence="5" type="ordered locus">Acid345_0420</name>
</gene>
<feature type="region of interest" description="Disordered" evidence="2">
    <location>
        <begin position="7"/>
        <end position="27"/>
    </location>
</feature>
<dbReference type="SMART" id="SM00850">
    <property type="entry name" value="LytTR"/>
    <property type="match status" value="1"/>
</dbReference>
<evidence type="ECO:0000256" key="1">
    <source>
        <dbReference type="PROSITE-ProRule" id="PRU00169"/>
    </source>
</evidence>
<dbReference type="PROSITE" id="PS50930">
    <property type="entry name" value="HTH_LYTTR"/>
    <property type="match status" value="1"/>
</dbReference>
<dbReference type="AlphaFoldDB" id="Q1IUM5"/>
<dbReference type="PROSITE" id="PS50110">
    <property type="entry name" value="RESPONSE_REGULATORY"/>
    <property type="match status" value="1"/>
</dbReference>
<sequence length="317" mass="35539">MQQKIALRAASASQPATSVPDSSPLVPHSSAPDLLRVFAGIRFEQLGRERVEVATNPVVDLELRAVIVEDEPLATMKLKKLLDGEPGIRVMGHAANIDEAVAQIRKLQPNVIFLDVQLPGGSGFEVLDRLPEANRPCIIFTTAYDQYAIKAFDLHAADYLLKPFDQERLHRAIEKARVQAAGPVDKEWTQRLAKLIETLPKNGRNPEERLVFKSGGRVLFLEQDEIEWIEAASNYVHIHCGGNVVHSVRNTIRDVETRLNPLKFIRVHRSIIVNVNRIKELQPCNSGEHVVVMKSGKELSCSRTYRMAIASITRERL</sequence>
<evidence type="ECO:0000256" key="2">
    <source>
        <dbReference type="SAM" id="MobiDB-lite"/>
    </source>
</evidence>
<dbReference type="Gene3D" id="3.40.50.2300">
    <property type="match status" value="1"/>
</dbReference>
<dbReference type="GO" id="GO:0000156">
    <property type="term" value="F:phosphorelay response regulator activity"/>
    <property type="evidence" value="ECO:0007669"/>
    <property type="project" value="InterPro"/>
</dbReference>
<feature type="modified residue" description="4-aspartylphosphate" evidence="1">
    <location>
        <position position="115"/>
    </location>
</feature>
<evidence type="ECO:0000259" key="3">
    <source>
        <dbReference type="PROSITE" id="PS50110"/>
    </source>
</evidence>
<dbReference type="HOGENOM" id="CLU_000445_14_1_0"/>
<dbReference type="PANTHER" id="PTHR37299:SF1">
    <property type="entry name" value="STAGE 0 SPORULATION PROTEIN A HOMOLOG"/>
    <property type="match status" value="1"/>
</dbReference>
<dbReference type="EMBL" id="CP000360">
    <property type="protein sequence ID" value="ABF39425.1"/>
    <property type="molecule type" value="Genomic_DNA"/>
</dbReference>
<dbReference type="Pfam" id="PF00072">
    <property type="entry name" value="Response_reg"/>
    <property type="match status" value="1"/>
</dbReference>
<dbReference type="InterPro" id="IPR011006">
    <property type="entry name" value="CheY-like_superfamily"/>
</dbReference>
<name>Q1IUM5_KORVE</name>
<dbReference type="InterPro" id="IPR007492">
    <property type="entry name" value="LytTR_DNA-bd_dom"/>
</dbReference>
<dbReference type="STRING" id="204669.Acid345_0420"/>
<dbReference type="PANTHER" id="PTHR37299">
    <property type="entry name" value="TRANSCRIPTIONAL REGULATOR-RELATED"/>
    <property type="match status" value="1"/>
</dbReference>
<organism evidence="5 6">
    <name type="scientific">Koribacter versatilis (strain Ellin345)</name>
    <dbReference type="NCBI Taxonomy" id="204669"/>
    <lineage>
        <taxon>Bacteria</taxon>
        <taxon>Pseudomonadati</taxon>
        <taxon>Acidobacteriota</taxon>
        <taxon>Terriglobia</taxon>
        <taxon>Terriglobales</taxon>
        <taxon>Candidatus Korobacteraceae</taxon>
        <taxon>Candidatus Korobacter</taxon>
    </lineage>
</organism>
<dbReference type="Pfam" id="PF04397">
    <property type="entry name" value="LytTR"/>
    <property type="match status" value="1"/>
</dbReference>
<evidence type="ECO:0000259" key="4">
    <source>
        <dbReference type="PROSITE" id="PS50930"/>
    </source>
</evidence>